<keyword evidence="10" id="KW-1185">Reference proteome</keyword>
<feature type="transmembrane region" description="Helical" evidence="8">
    <location>
        <begin position="61"/>
        <end position="80"/>
    </location>
</feature>
<dbReference type="STRING" id="1123350.SAMN02744040_01258"/>
<dbReference type="AlphaFoldDB" id="A0A1M5R8X7"/>
<comment type="similarity">
    <text evidence="2">Belongs to the ZIP transporter (TC 2.A.5) family.</text>
</comment>
<keyword evidence="4 8" id="KW-0812">Transmembrane</keyword>
<feature type="transmembrane region" description="Helical" evidence="8">
    <location>
        <begin position="182"/>
        <end position="199"/>
    </location>
</feature>
<comment type="subcellular location">
    <subcellularLocation>
        <location evidence="1">Cell membrane</location>
        <topology evidence="1">Multi-pass membrane protein</topology>
    </subcellularLocation>
</comment>
<evidence type="ECO:0000313" key="9">
    <source>
        <dbReference type="EMBL" id="SHH22283.1"/>
    </source>
</evidence>
<evidence type="ECO:0000256" key="8">
    <source>
        <dbReference type="SAM" id="Phobius"/>
    </source>
</evidence>
<organism evidence="9 10">
    <name type="scientific">Tepidibacter thalassicus DSM 15285</name>
    <dbReference type="NCBI Taxonomy" id="1123350"/>
    <lineage>
        <taxon>Bacteria</taxon>
        <taxon>Bacillati</taxon>
        <taxon>Bacillota</taxon>
        <taxon>Clostridia</taxon>
        <taxon>Peptostreptococcales</taxon>
        <taxon>Peptostreptococcaceae</taxon>
        <taxon>Tepidibacter</taxon>
    </lineage>
</organism>
<keyword evidence="5" id="KW-0862">Zinc</keyword>
<evidence type="ECO:0000256" key="7">
    <source>
        <dbReference type="ARBA" id="ARBA00023136"/>
    </source>
</evidence>
<evidence type="ECO:0000256" key="6">
    <source>
        <dbReference type="ARBA" id="ARBA00022989"/>
    </source>
</evidence>
<dbReference type="PANTHER" id="PTHR11040">
    <property type="entry name" value="ZINC/IRON TRANSPORTER"/>
    <property type="match status" value="1"/>
</dbReference>
<proteinExistence type="inferred from homology"/>
<feature type="transmembrane region" description="Helical" evidence="8">
    <location>
        <begin position="152"/>
        <end position="176"/>
    </location>
</feature>
<evidence type="ECO:0000256" key="4">
    <source>
        <dbReference type="ARBA" id="ARBA00022692"/>
    </source>
</evidence>
<evidence type="ECO:0000256" key="2">
    <source>
        <dbReference type="ARBA" id="ARBA00006939"/>
    </source>
</evidence>
<feature type="transmembrane region" description="Helical" evidence="8">
    <location>
        <begin position="33"/>
        <end position="55"/>
    </location>
</feature>
<gene>
    <name evidence="9" type="ORF">SAMN02744040_01258</name>
</gene>
<keyword evidence="7 8" id="KW-0472">Membrane</keyword>
<feature type="transmembrane region" description="Helical" evidence="8">
    <location>
        <begin position="6"/>
        <end position="26"/>
    </location>
</feature>
<dbReference type="RefSeq" id="WP_084601968.1">
    <property type="nucleotide sequence ID" value="NZ_FQXH01000011.1"/>
</dbReference>
<sequence length="225" mass="24354">MLKIALIGFLSGIVGTFLGGVISIIFRNKVDKYLFFFMGIAGGIMLSVVTFDLLFEAMDEIGVGLTVIFTFLGVLFSMMIKSFIRFDGMLKTGYLIFLGILFHNFPEGLAIGSSFLLKESLGFTLAIVIGIHNIPEGIAMALSLIKGKMNILNVMLLTVFAGIPMGIGSCIGAYFAESFKCVVGVFLAMAAGTMLYITLEEIFPNSKTIYSIIGFLLGIVIVKVF</sequence>
<keyword evidence="6 8" id="KW-1133">Transmembrane helix</keyword>
<protein>
    <submittedName>
        <fullName evidence="9">Zinc transporter, ZIP family</fullName>
    </submittedName>
</protein>
<dbReference type="OrthoDB" id="9787346at2"/>
<evidence type="ECO:0000256" key="3">
    <source>
        <dbReference type="ARBA" id="ARBA00022475"/>
    </source>
</evidence>
<dbReference type="EMBL" id="FQXH01000011">
    <property type="protein sequence ID" value="SHH22283.1"/>
    <property type="molecule type" value="Genomic_DNA"/>
</dbReference>
<evidence type="ECO:0000256" key="5">
    <source>
        <dbReference type="ARBA" id="ARBA00022833"/>
    </source>
</evidence>
<dbReference type="Pfam" id="PF02535">
    <property type="entry name" value="Zip"/>
    <property type="match status" value="1"/>
</dbReference>
<evidence type="ECO:0000256" key="1">
    <source>
        <dbReference type="ARBA" id="ARBA00004651"/>
    </source>
</evidence>
<evidence type="ECO:0000313" key="10">
    <source>
        <dbReference type="Proteomes" id="UP000242520"/>
    </source>
</evidence>
<dbReference type="GO" id="GO:0005385">
    <property type="term" value="F:zinc ion transmembrane transporter activity"/>
    <property type="evidence" value="ECO:0007669"/>
    <property type="project" value="TreeGrafter"/>
</dbReference>
<feature type="transmembrane region" description="Helical" evidence="8">
    <location>
        <begin position="208"/>
        <end position="224"/>
    </location>
</feature>
<dbReference type="InterPro" id="IPR003689">
    <property type="entry name" value="ZIP"/>
</dbReference>
<reference evidence="10" key="1">
    <citation type="submission" date="2016-11" db="EMBL/GenBank/DDBJ databases">
        <authorList>
            <person name="Varghese N."/>
            <person name="Submissions S."/>
        </authorList>
    </citation>
    <scope>NUCLEOTIDE SEQUENCE [LARGE SCALE GENOMIC DNA]</scope>
    <source>
        <strain evidence="10">DSM 15285</strain>
    </source>
</reference>
<dbReference type="Proteomes" id="UP000242520">
    <property type="component" value="Unassembled WGS sequence"/>
</dbReference>
<feature type="transmembrane region" description="Helical" evidence="8">
    <location>
        <begin position="92"/>
        <end position="117"/>
    </location>
</feature>
<accession>A0A1M5R8X7</accession>
<dbReference type="PANTHER" id="PTHR11040:SF211">
    <property type="entry name" value="ZINC TRANSPORTER ZIP11"/>
    <property type="match status" value="1"/>
</dbReference>
<dbReference type="GO" id="GO:0005886">
    <property type="term" value="C:plasma membrane"/>
    <property type="evidence" value="ECO:0007669"/>
    <property type="project" value="UniProtKB-SubCell"/>
</dbReference>
<keyword evidence="3" id="KW-1003">Cell membrane</keyword>
<name>A0A1M5R8X7_9FIRM</name>